<dbReference type="RefSeq" id="WP_310090143.1">
    <property type="nucleotide sequence ID" value="NZ_JAVDTT010000001.1"/>
</dbReference>
<reference evidence="2 3" key="1">
    <citation type="submission" date="2023-07" db="EMBL/GenBank/DDBJ databases">
        <title>Sorghum-associated microbial communities from plants grown in Nebraska, USA.</title>
        <authorList>
            <person name="Schachtman D."/>
        </authorList>
    </citation>
    <scope>NUCLEOTIDE SEQUENCE [LARGE SCALE GENOMIC DNA]</scope>
    <source>
        <strain evidence="2 3">BE107</strain>
    </source>
</reference>
<dbReference type="PANTHER" id="PTHR34322">
    <property type="entry name" value="TRANSPOSASE, Y1_TNP DOMAIN-CONTAINING"/>
    <property type="match status" value="1"/>
</dbReference>
<name>A0ABU1RNG7_9GAMM</name>
<comment type="caution">
    <text evidence="2">The sequence shown here is derived from an EMBL/GenBank/DDBJ whole genome shotgun (WGS) entry which is preliminary data.</text>
</comment>
<dbReference type="SUPFAM" id="SSF143422">
    <property type="entry name" value="Transposase IS200-like"/>
    <property type="match status" value="1"/>
</dbReference>
<gene>
    <name evidence="2" type="ORF">J2W94_000575</name>
</gene>
<sequence>MLVPPQQPRNPMRRPRLELPGIPLHITHRGVNRAATFLDEDDYVSYLQALEASAEAQHVRVHGYVLMTNHVHLLVSAQETGTVSRMMQAIGRRYVRTLNTKHRRTGTLWEGRYKSCLVDSDHYLLRCLRYIELNPVRAGMVALPEHYRWSSVHAHLGKHPDPRWTPHPLYLALNEDPVARSHLYHTLLMEPISSADIQSIRDHLQQERVLGSPAFQAMVEKTLNRSCCLRSPGRPTKETENSNTNVL</sequence>
<proteinExistence type="predicted"/>
<evidence type="ECO:0000259" key="1">
    <source>
        <dbReference type="SMART" id="SM01321"/>
    </source>
</evidence>
<dbReference type="PANTHER" id="PTHR34322:SF2">
    <property type="entry name" value="TRANSPOSASE IS200-LIKE DOMAIN-CONTAINING PROTEIN"/>
    <property type="match status" value="1"/>
</dbReference>
<accession>A0ABU1RNG7</accession>
<organism evidence="2 3">
    <name type="scientific">Pseudoxanthomonas sacheonensis</name>
    <dbReference type="NCBI Taxonomy" id="443615"/>
    <lineage>
        <taxon>Bacteria</taxon>
        <taxon>Pseudomonadati</taxon>
        <taxon>Pseudomonadota</taxon>
        <taxon>Gammaproteobacteria</taxon>
        <taxon>Lysobacterales</taxon>
        <taxon>Lysobacteraceae</taxon>
        <taxon>Pseudoxanthomonas</taxon>
    </lineage>
</organism>
<dbReference type="InterPro" id="IPR036515">
    <property type="entry name" value="Transposase_17_sf"/>
</dbReference>
<dbReference type="SMART" id="SM01321">
    <property type="entry name" value="Y1_Tnp"/>
    <property type="match status" value="1"/>
</dbReference>
<evidence type="ECO:0000313" key="3">
    <source>
        <dbReference type="Proteomes" id="UP001254759"/>
    </source>
</evidence>
<evidence type="ECO:0000313" key="2">
    <source>
        <dbReference type="EMBL" id="MDR6840311.1"/>
    </source>
</evidence>
<protein>
    <submittedName>
        <fullName evidence="2">Transposase</fullName>
    </submittedName>
</protein>
<feature type="domain" description="Transposase IS200-like" evidence="1">
    <location>
        <begin position="19"/>
        <end position="134"/>
    </location>
</feature>
<dbReference type="Pfam" id="PF01797">
    <property type="entry name" value="Y1_Tnp"/>
    <property type="match status" value="1"/>
</dbReference>
<dbReference type="EMBL" id="JAVDTT010000001">
    <property type="protein sequence ID" value="MDR6840311.1"/>
    <property type="molecule type" value="Genomic_DNA"/>
</dbReference>
<dbReference type="Proteomes" id="UP001254759">
    <property type="component" value="Unassembled WGS sequence"/>
</dbReference>
<dbReference type="Gene3D" id="3.30.70.1290">
    <property type="entry name" value="Transposase IS200-like"/>
    <property type="match status" value="1"/>
</dbReference>
<keyword evidence="3" id="KW-1185">Reference proteome</keyword>
<dbReference type="InterPro" id="IPR002686">
    <property type="entry name" value="Transposase_17"/>
</dbReference>